<dbReference type="GO" id="GO:0009279">
    <property type="term" value="C:cell outer membrane"/>
    <property type="evidence" value="ECO:0007669"/>
    <property type="project" value="UniProtKB-UniRule"/>
</dbReference>
<dbReference type="GO" id="GO:1990351">
    <property type="term" value="C:transporter complex"/>
    <property type="evidence" value="ECO:0007669"/>
    <property type="project" value="TreeGrafter"/>
</dbReference>
<evidence type="ECO:0000256" key="3">
    <source>
        <dbReference type="ARBA" id="ARBA00023139"/>
    </source>
</evidence>
<dbReference type="HAMAP" id="MF_01186">
    <property type="entry name" value="LPS_assembly_LptE"/>
    <property type="match status" value="1"/>
</dbReference>
<dbReference type="InterPro" id="IPR007485">
    <property type="entry name" value="LPS_assembly_LptE"/>
</dbReference>
<feature type="transmembrane region" description="Helical" evidence="7">
    <location>
        <begin position="12"/>
        <end position="31"/>
    </location>
</feature>
<name>A0A1H8DBT1_9PROT</name>
<evidence type="ECO:0000256" key="1">
    <source>
        <dbReference type="ARBA" id="ARBA00022729"/>
    </source>
</evidence>
<evidence type="ECO:0000313" key="8">
    <source>
        <dbReference type="EMBL" id="SEN04018.1"/>
    </source>
</evidence>
<comment type="similarity">
    <text evidence="6">Belongs to the LptE lipoprotein family.</text>
</comment>
<reference evidence="8 9" key="1">
    <citation type="submission" date="2016-10" db="EMBL/GenBank/DDBJ databases">
        <authorList>
            <person name="de Groot N.N."/>
        </authorList>
    </citation>
    <scope>NUCLEOTIDE SEQUENCE [LARGE SCALE GENOMIC DNA]</scope>
    <source>
        <strain evidence="8 9">Nm22</strain>
    </source>
</reference>
<dbReference type="GO" id="GO:0015920">
    <property type="term" value="P:lipopolysaccharide transport"/>
    <property type="evidence" value="ECO:0007669"/>
    <property type="project" value="TreeGrafter"/>
</dbReference>
<organism evidence="8 9">
    <name type="scientific">Nitrosomonas marina</name>
    <dbReference type="NCBI Taxonomy" id="917"/>
    <lineage>
        <taxon>Bacteria</taxon>
        <taxon>Pseudomonadati</taxon>
        <taxon>Pseudomonadota</taxon>
        <taxon>Betaproteobacteria</taxon>
        <taxon>Nitrosomonadales</taxon>
        <taxon>Nitrosomonadaceae</taxon>
        <taxon>Nitrosomonas</taxon>
    </lineage>
</organism>
<evidence type="ECO:0000256" key="4">
    <source>
        <dbReference type="ARBA" id="ARBA00023237"/>
    </source>
</evidence>
<dbReference type="Gene3D" id="3.30.160.150">
    <property type="entry name" value="Lipoprotein like domain"/>
    <property type="match status" value="1"/>
</dbReference>
<evidence type="ECO:0000313" key="9">
    <source>
        <dbReference type="Proteomes" id="UP000199459"/>
    </source>
</evidence>
<comment type="subunit">
    <text evidence="6">Component of the lipopolysaccharide transport and assembly complex. Interacts with LptD.</text>
</comment>
<gene>
    <name evidence="6" type="primary">lptE</name>
    <name evidence="8" type="ORF">SAMN05216325_106124</name>
</gene>
<evidence type="ECO:0000256" key="7">
    <source>
        <dbReference type="SAM" id="Phobius"/>
    </source>
</evidence>
<keyword evidence="4 6" id="KW-0998">Cell outer membrane</keyword>
<accession>A0A1H8DBT1</accession>
<dbReference type="RefSeq" id="WP_090629562.1">
    <property type="nucleotide sequence ID" value="NZ_FOCP01000006.1"/>
</dbReference>
<evidence type="ECO:0000256" key="2">
    <source>
        <dbReference type="ARBA" id="ARBA00023136"/>
    </source>
</evidence>
<sequence>MNAAQTTNPPLRHWLIGLAVLLILTACGFKLRGQISSLPFETLYIAAPPGHTIGSDLRRAIDATTTTKIVDAADNAEAVLQVLNANNERRILSLSGGGRVREFELIFRITTRLIDSKGNEIVPENTITLLRILPFLDAQILAKEAEEQMLYQDMQADAVQQIIWRLSTLQKSRFKPEAASIQ</sequence>
<dbReference type="STRING" id="917.SAMN05216326_11640"/>
<keyword evidence="7" id="KW-1133">Transmembrane helix</keyword>
<dbReference type="GO" id="GO:0001530">
    <property type="term" value="F:lipopolysaccharide binding"/>
    <property type="evidence" value="ECO:0007669"/>
    <property type="project" value="TreeGrafter"/>
</dbReference>
<keyword evidence="3" id="KW-0564">Palmitate</keyword>
<evidence type="ECO:0000256" key="6">
    <source>
        <dbReference type="HAMAP-Rule" id="MF_01186"/>
    </source>
</evidence>
<keyword evidence="2 6" id="KW-0472">Membrane</keyword>
<proteinExistence type="inferred from homology"/>
<evidence type="ECO:0000256" key="5">
    <source>
        <dbReference type="ARBA" id="ARBA00023288"/>
    </source>
</evidence>
<keyword evidence="5 8" id="KW-0449">Lipoprotein</keyword>
<keyword evidence="1" id="KW-0732">Signal</keyword>
<dbReference type="Proteomes" id="UP000199459">
    <property type="component" value="Unassembled WGS sequence"/>
</dbReference>
<dbReference type="GO" id="GO:0043165">
    <property type="term" value="P:Gram-negative-bacterium-type cell outer membrane assembly"/>
    <property type="evidence" value="ECO:0007669"/>
    <property type="project" value="UniProtKB-UniRule"/>
</dbReference>
<dbReference type="AlphaFoldDB" id="A0A1H8DBT1"/>
<dbReference type="EMBL" id="FOCP01000006">
    <property type="protein sequence ID" value="SEN04018.1"/>
    <property type="molecule type" value="Genomic_DNA"/>
</dbReference>
<protein>
    <recommendedName>
        <fullName evidence="6">LPS-assembly lipoprotein LptE</fullName>
    </recommendedName>
</protein>
<dbReference type="OrthoDB" id="5298094at2"/>
<dbReference type="Pfam" id="PF04390">
    <property type="entry name" value="LptE"/>
    <property type="match status" value="1"/>
</dbReference>
<dbReference type="PANTHER" id="PTHR38098">
    <property type="entry name" value="LPS-ASSEMBLY LIPOPROTEIN LPTE"/>
    <property type="match status" value="1"/>
</dbReference>
<keyword evidence="7" id="KW-0812">Transmembrane</keyword>
<comment type="function">
    <text evidence="6">Together with LptD, is involved in the assembly of lipopolysaccharide (LPS) at the surface of the outer membrane. Required for the proper assembly of LptD. Binds LPS and may serve as the LPS recognition site at the outer membrane.</text>
</comment>
<dbReference type="PANTHER" id="PTHR38098:SF1">
    <property type="entry name" value="LPS-ASSEMBLY LIPOPROTEIN LPTE"/>
    <property type="match status" value="1"/>
</dbReference>